<evidence type="ECO:0000256" key="2">
    <source>
        <dbReference type="ARBA" id="ARBA00004496"/>
    </source>
</evidence>
<evidence type="ECO:0000256" key="4">
    <source>
        <dbReference type="ARBA" id="ARBA00022490"/>
    </source>
</evidence>
<dbReference type="EMBL" id="JBBBZM010000038">
    <property type="protein sequence ID" value="KAL0637173.1"/>
    <property type="molecule type" value="Genomic_DNA"/>
</dbReference>
<keyword evidence="6 8" id="KW-0863">Zinc-finger</keyword>
<dbReference type="InterPro" id="IPR044063">
    <property type="entry name" value="ZF_RING_GID"/>
</dbReference>
<dbReference type="InterPro" id="IPR006595">
    <property type="entry name" value="CTLH_C"/>
</dbReference>
<accession>A0ABR3GMQ2</accession>
<organism evidence="11 12">
    <name type="scientific">Discina gigas</name>
    <dbReference type="NCBI Taxonomy" id="1032678"/>
    <lineage>
        <taxon>Eukaryota</taxon>
        <taxon>Fungi</taxon>
        <taxon>Dikarya</taxon>
        <taxon>Ascomycota</taxon>
        <taxon>Pezizomycotina</taxon>
        <taxon>Pezizomycetes</taxon>
        <taxon>Pezizales</taxon>
        <taxon>Discinaceae</taxon>
        <taxon>Discina</taxon>
    </lineage>
</organism>
<dbReference type="SMART" id="SM00668">
    <property type="entry name" value="CTLH"/>
    <property type="match status" value="1"/>
</dbReference>
<dbReference type="InterPro" id="IPR045098">
    <property type="entry name" value="Fyv10_fam"/>
</dbReference>
<keyword evidence="7" id="KW-0862">Zinc</keyword>
<dbReference type="PROSITE" id="PS50897">
    <property type="entry name" value="CTLH"/>
    <property type="match status" value="1"/>
</dbReference>
<dbReference type="Proteomes" id="UP001447188">
    <property type="component" value="Unassembled WGS sequence"/>
</dbReference>
<sequence length="400" mass="44937">MSMSTTKLNAENHLLLDQPLLRLPHELLRKTFKTSQRVFEREQKELRDGIKAAANNALSGAASSEDSLASLDSMISRMQGFKRKLEALHEDEKILHEHSRKRIAHLQDLYSIPSLVDEGYDKWSRTRLDRLLVDFLLRSGYGESARQLAQEKGIEDLVDVDVFVQCSKVEASLRRGSTVECLAWCGENKTSLKKVNSTLEFELRLQQFIELVRGGHCNEATVYSKKFLTPHSEKHLSDIERVSALLIFPPTTTFPRYMDLYSARRWEFLATTFINTHHSLYGLPSRPLLHIALSAGLSALKTPSCHSPVASSSSNTASSTTSLCPICSTELNDLARNVPYAHHVHSSVEPDPVVLPNGRIYGRARLGELAAKLGLSEGKIRDPTTGEEWDDKTLRNVFIM</sequence>
<comment type="subcellular location">
    <subcellularLocation>
        <location evidence="2">Cytoplasm</location>
    </subcellularLocation>
</comment>
<dbReference type="InterPro" id="IPR013144">
    <property type="entry name" value="CRA_dom"/>
</dbReference>
<gene>
    <name evidence="11" type="primary">FYV10</name>
    <name evidence="11" type="ORF">Q9L58_003822</name>
</gene>
<feature type="domain" description="CTLH" evidence="9">
    <location>
        <begin position="162"/>
        <end position="219"/>
    </location>
</feature>
<dbReference type="InterPro" id="IPR006594">
    <property type="entry name" value="LisH"/>
</dbReference>
<dbReference type="SMART" id="SM00757">
    <property type="entry name" value="CRA"/>
    <property type="match status" value="1"/>
</dbReference>
<evidence type="ECO:0000313" key="12">
    <source>
        <dbReference type="Proteomes" id="UP001447188"/>
    </source>
</evidence>
<proteinExistence type="inferred from homology"/>
<protein>
    <submittedName>
        <fullName evidence="11">GID complex subunit containing RING finger motif</fullName>
    </submittedName>
</protein>
<evidence type="ECO:0000256" key="7">
    <source>
        <dbReference type="ARBA" id="ARBA00022833"/>
    </source>
</evidence>
<keyword evidence="12" id="KW-1185">Reference proteome</keyword>
<reference evidence="11 12" key="1">
    <citation type="submission" date="2024-02" db="EMBL/GenBank/DDBJ databases">
        <title>Discinaceae phylogenomics.</title>
        <authorList>
            <person name="Dirks A.C."/>
            <person name="James T.Y."/>
        </authorList>
    </citation>
    <scope>NUCLEOTIDE SEQUENCE [LARGE SCALE GENOMIC DNA]</scope>
    <source>
        <strain evidence="11 12">ACD0624</strain>
    </source>
</reference>
<dbReference type="PROSITE" id="PS51867">
    <property type="entry name" value="ZF_RING_GID"/>
    <property type="match status" value="1"/>
</dbReference>
<keyword evidence="5" id="KW-0479">Metal-binding</keyword>
<dbReference type="Pfam" id="PF10607">
    <property type="entry name" value="CTLH"/>
    <property type="match status" value="1"/>
</dbReference>
<evidence type="ECO:0000256" key="8">
    <source>
        <dbReference type="PROSITE-ProRule" id="PRU01215"/>
    </source>
</evidence>
<dbReference type="InterPro" id="IPR024964">
    <property type="entry name" value="CTLH/CRA"/>
</dbReference>
<dbReference type="PANTHER" id="PTHR12170:SF2">
    <property type="entry name" value="E3 UBIQUITIN-PROTEIN TRANSFERASE MAEA"/>
    <property type="match status" value="1"/>
</dbReference>
<dbReference type="SMART" id="SM00667">
    <property type="entry name" value="LisH"/>
    <property type="match status" value="1"/>
</dbReference>
<evidence type="ECO:0000256" key="1">
    <source>
        <dbReference type="ARBA" id="ARBA00002343"/>
    </source>
</evidence>
<name>A0ABR3GMQ2_9PEZI</name>
<evidence type="ECO:0000256" key="5">
    <source>
        <dbReference type="ARBA" id="ARBA00022723"/>
    </source>
</evidence>
<evidence type="ECO:0000256" key="6">
    <source>
        <dbReference type="ARBA" id="ARBA00022771"/>
    </source>
</evidence>
<evidence type="ECO:0000256" key="3">
    <source>
        <dbReference type="ARBA" id="ARBA00010615"/>
    </source>
</evidence>
<dbReference type="PANTHER" id="PTHR12170">
    <property type="entry name" value="MACROPHAGE ERYTHROBLAST ATTACHER-RELATED"/>
    <property type="match status" value="1"/>
</dbReference>
<evidence type="ECO:0000259" key="9">
    <source>
        <dbReference type="PROSITE" id="PS50897"/>
    </source>
</evidence>
<evidence type="ECO:0000259" key="10">
    <source>
        <dbReference type="PROSITE" id="PS51867"/>
    </source>
</evidence>
<comment type="caution">
    <text evidence="11">The sequence shown here is derived from an EMBL/GenBank/DDBJ whole genome shotgun (WGS) entry which is preliminary data.</text>
</comment>
<feature type="domain" description="RING-Gid-type" evidence="10">
    <location>
        <begin position="324"/>
        <end position="385"/>
    </location>
</feature>
<feature type="zinc finger region" description="RING-Gid-type" evidence="8">
    <location>
        <begin position="324"/>
        <end position="385"/>
    </location>
</feature>
<dbReference type="PROSITE" id="PS50896">
    <property type="entry name" value="LISH"/>
    <property type="match status" value="1"/>
</dbReference>
<comment type="similarity">
    <text evidence="3">Belongs to the FYV10 family.</text>
</comment>
<evidence type="ECO:0000313" key="11">
    <source>
        <dbReference type="EMBL" id="KAL0637173.1"/>
    </source>
</evidence>
<keyword evidence="4" id="KW-0963">Cytoplasm</keyword>
<comment type="function">
    <text evidence="1">Involved in the proteasome-dependent degradation of fructose-1,6-bisphosphatase.</text>
</comment>